<evidence type="ECO:0000256" key="8">
    <source>
        <dbReference type="SAM" id="Coils"/>
    </source>
</evidence>
<dbReference type="SMART" id="SM00382">
    <property type="entry name" value="AAA"/>
    <property type="match status" value="1"/>
</dbReference>
<evidence type="ECO:0000256" key="5">
    <source>
        <dbReference type="ARBA" id="ARBA00022741"/>
    </source>
</evidence>
<dbReference type="Gene3D" id="3.40.50.300">
    <property type="entry name" value="P-loop containing nucleotide triphosphate hydrolases"/>
    <property type="match status" value="1"/>
</dbReference>
<dbReference type="GO" id="GO:0005886">
    <property type="term" value="C:plasma membrane"/>
    <property type="evidence" value="ECO:0007669"/>
    <property type="project" value="UniProtKB-SubCell"/>
</dbReference>
<reference evidence="10" key="1">
    <citation type="journal article" date="2015" name="Genome Announc.">
        <title>Draft Genome Sequence of Anaerolineae Strain TC1, a Novel Isolate from a Methanogenic Wastewater Treatment System.</title>
        <authorList>
            <person name="Matsuura N."/>
            <person name="Tourlousse D.M."/>
            <person name="Sun L."/>
            <person name="Toyonaga M."/>
            <person name="Kuroda K."/>
            <person name="Ohashi A."/>
            <person name="Cruz R."/>
            <person name="Yamaguchi T."/>
            <person name="Sekiguchi Y."/>
        </authorList>
    </citation>
    <scope>NUCLEOTIDE SEQUENCE [LARGE SCALE GENOMIC DNA]</scope>
    <source>
        <strain evidence="10">TC1</strain>
    </source>
</reference>
<dbReference type="RefSeq" id="WP_062278043.1">
    <property type="nucleotide sequence ID" value="NZ_DF968180.1"/>
</dbReference>
<organism evidence="10">
    <name type="scientific">Flexilinea flocculi</name>
    <dbReference type="NCBI Taxonomy" id="1678840"/>
    <lineage>
        <taxon>Bacteria</taxon>
        <taxon>Bacillati</taxon>
        <taxon>Chloroflexota</taxon>
        <taxon>Anaerolineae</taxon>
        <taxon>Anaerolineales</taxon>
        <taxon>Anaerolineaceae</taxon>
        <taxon>Flexilinea</taxon>
    </lineage>
</organism>
<evidence type="ECO:0000256" key="4">
    <source>
        <dbReference type="ARBA" id="ARBA00022475"/>
    </source>
</evidence>
<dbReference type="CDD" id="cd03262">
    <property type="entry name" value="ABC_HisP_GlnQ"/>
    <property type="match status" value="1"/>
</dbReference>
<gene>
    <name evidence="10" type="ORF">ATC1_1261</name>
</gene>
<proteinExistence type="inferred from homology"/>
<evidence type="ECO:0000256" key="1">
    <source>
        <dbReference type="ARBA" id="ARBA00004202"/>
    </source>
</evidence>
<accession>A0A0K8PA66</accession>
<feature type="coiled-coil region" evidence="8">
    <location>
        <begin position="103"/>
        <end position="130"/>
    </location>
</feature>
<keyword evidence="5" id="KW-0547">Nucleotide-binding</keyword>
<dbReference type="FunFam" id="3.40.50.300:FF:000020">
    <property type="entry name" value="Amino acid ABC transporter ATP-binding component"/>
    <property type="match status" value="1"/>
</dbReference>
<evidence type="ECO:0000256" key="2">
    <source>
        <dbReference type="ARBA" id="ARBA00005417"/>
    </source>
</evidence>
<dbReference type="InterPro" id="IPR050086">
    <property type="entry name" value="MetN_ABC_transporter-like"/>
</dbReference>
<comment type="similarity">
    <text evidence="2">Belongs to the ABC transporter superfamily.</text>
</comment>
<keyword evidence="6 10" id="KW-0067">ATP-binding</keyword>
<dbReference type="InterPro" id="IPR027417">
    <property type="entry name" value="P-loop_NTPase"/>
</dbReference>
<evidence type="ECO:0000256" key="7">
    <source>
        <dbReference type="ARBA" id="ARBA00023136"/>
    </source>
</evidence>
<dbReference type="EMBL" id="DF968180">
    <property type="protein sequence ID" value="GAP39531.1"/>
    <property type="molecule type" value="Genomic_DNA"/>
</dbReference>
<dbReference type="SUPFAM" id="SSF52540">
    <property type="entry name" value="P-loop containing nucleoside triphosphate hydrolases"/>
    <property type="match status" value="1"/>
</dbReference>
<evidence type="ECO:0000256" key="3">
    <source>
        <dbReference type="ARBA" id="ARBA00022448"/>
    </source>
</evidence>
<dbReference type="OrthoDB" id="9782239at2"/>
<dbReference type="STRING" id="1678840.ATC1_1261"/>
<dbReference type="GO" id="GO:0005524">
    <property type="term" value="F:ATP binding"/>
    <property type="evidence" value="ECO:0007669"/>
    <property type="project" value="UniProtKB-KW"/>
</dbReference>
<dbReference type="InterPro" id="IPR003593">
    <property type="entry name" value="AAA+_ATPase"/>
</dbReference>
<evidence type="ECO:0000313" key="10">
    <source>
        <dbReference type="EMBL" id="GAP39531.1"/>
    </source>
</evidence>
<sequence>MIRTEHLSKRYGSLTVLKDISVEIADGEVISIIGPSGTGKSTFLRCLNLLEKPDGGSITLNGTALLAPGTNISDARKKIGMVFQGFNLYAHLSVLDNVTIGPRKLLKKSKAEAEQKAEELLKLVGVAEKVNSFPDELSGGQKQRVAIARCLAMEPDLILFDEPTSALDPTMVSEVLAVIRRLAKEGMTMLIVTHEMEFARNVSTRIFYMDEGGIYEEGTPQQIFESPQKEKTRAFIHKIRSFSWEIKSPIYDLYAMNGKVEAFCEKHLIPKKVTNNLLLLMEEILLLQKDFSDIRLSLSYSEQTSELLFTCEAAGDAHDPLDSGTQADDLGIKLIRSRCSDIQYHYENGKNRLICTLKGN</sequence>
<dbReference type="PROSITE" id="PS00211">
    <property type="entry name" value="ABC_TRANSPORTER_1"/>
    <property type="match status" value="1"/>
</dbReference>
<dbReference type="PANTHER" id="PTHR43166:SF9">
    <property type="entry name" value="GLUTAMATE_ASPARTATE IMPORT ATP-BINDING PROTEIN GLTL"/>
    <property type="match status" value="1"/>
</dbReference>
<feature type="domain" description="ABC transporter" evidence="9">
    <location>
        <begin position="2"/>
        <end position="236"/>
    </location>
</feature>
<keyword evidence="11" id="KW-1185">Reference proteome</keyword>
<keyword evidence="4" id="KW-1003">Cell membrane</keyword>
<evidence type="ECO:0000313" key="11">
    <source>
        <dbReference type="Proteomes" id="UP000053370"/>
    </source>
</evidence>
<dbReference type="Pfam" id="PF00005">
    <property type="entry name" value="ABC_tran"/>
    <property type="match status" value="1"/>
</dbReference>
<dbReference type="AlphaFoldDB" id="A0A0K8PA66"/>
<protein>
    <submittedName>
        <fullName evidence="10">Amino acid ABC transporter ATP-binding protein, PAAT family</fullName>
    </submittedName>
</protein>
<name>A0A0K8PA66_9CHLR</name>
<dbReference type="Proteomes" id="UP000053370">
    <property type="component" value="Unassembled WGS sequence"/>
</dbReference>
<dbReference type="PANTHER" id="PTHR43166">
    <property type="entry name" value="AMINO ACID IMPORT ATP-BINDING PROTEIN"/>
    <property type="match status" value="1"/>
</dbReference>
<dbReference type="PROSITE" id="PS50893">
    <property type="entry name" value="ABC_TRANSPORTER_2"/>
    <property type="match status" value="1"/>
</dbReference>
<evidence type="ECO:0000256" key="6">
    <source>
        <dbReference type="ARBA" id="ARBA00022840"/>
    </source>
</evidence>
<dbReference type="GO" id="GO:0016887">
    <property type="term" value="F:ATP hydrolysis activity"/>
    <property type="evidence" value="ECO:0007669"/>
    <property type="project" value="InterPro"/>
</dbReference>
<dbReference type="InterPro" id="IPR003439">
    <property type="entry name" value="ABC_transporter-like_ATP-bd"/>
</dbReference>
<comment type="subcellular location">
    <subcellularLocation>
        <location evidence="1">Cell membrane</location>
        <topology evidence="1">Peripheral membrane protein</topology>
    </subcellularLocation>
</comment>
<evidence type="ECO:0000259" key="9">
    <source>
        <dbReference type="PROSITE" id="PS50893"/>
    </source>
</evidence>
<keyword evidence="7" id="KW-0472">Membrane</keyword>
<dbReference type="InterPro" id="IPR017871">
    <property type="entry name" value="ABC_transporter-like_CS"/>
</dbReference>
<keyword evidence="8" id="KW-0175">Coiled coil</keyword>
<keyword evidence="3" id="KW-0813">Transport</keyword>